<keyword evidence="2" id="KW-1185">Reference proteome</keyword>
<proteinExistence type="predicted"/>
<dbReference type="EMBL" id="KZ824563">
    <property type="protein sequence ID" value="RAK85826.1"/>
    <property type="molecule type" value="Genomic_DNA"/>
</dbReference>
<reference evidence="1" key="1">
    <citation type="submission" date="2018-02" db="EMBL/GenBank/DDBJ databases">
        <title>The genomes of Aspergillus section Nigri reveals drivers in fungal speciation.</title>
        <authorList>
            <consortium name="DOE Joint Genome Institute"/>
            <person name="Vesth T.C."/>
            <person name="Nybo J."/>
            <person name="Theobald S."/>
            <person name="Brandl J."/>
            <person name="Frisvad J.C."/>
            <person name="Nielsen K.F."/>
            <person name="Lyhne E.K."/>
            <person name="Kogle M.E."/>
            <person name="Kuo A."/>
            <person name="Riley R."/>
            <person name="Clum A."/>
            <person name="Nolan M."/>
            <person name="Lipzen A."/>
            <person name="Salamov A."/>
            <person name="Henrissat B."/>
            <person name="Wiebenga A."/>
            <person name="De vries R.P."/>
            <person name="Grigoriev I.V."/>
            <person name="Mortensen U.H."/>
            <person name="Andersen M.R."/>
            <person name="Baker S.E."/>
        </authorList>
    </citation>
    <scope>NUCLEOTIDE SEQUENCE</scope>
    <source>
        <strain evidence="1">CBS 115574</strain>
    </source>
</reference>
<gene>
    <name evidence="1" type="ORF">BO79DRAFT_257970</name>
</gene>
<organism evidence="1 2">
    <name type="scientific">Aspergillus costaricaensis CBS 115574</name>
    <dbReference type="NCBI Taxonomy" id="1448317"/>
    <lineage>
        <taxon>Eukaryota</taxon>
        <taxon>Fungi</taxon>
        <taxon>Dikarya</taxon>
        <taxon>Ascomycota</taxon>
        <taxon>Pezizomycotina</taxon>
        <taxon>Eurotiomycetes</taxon>
        <taxon>Eurotiomycetidae</taxon>
        <taxon>Eurotiales</taxon>
        <taxon>Aspergillaceae</taxon>
        <taxon>Aspergillus</taxon>
        <taxon>Aspergillus subgen. Circumdati</taxon>
    </lineage>
</organism>
<evidence type="ECO:0000313" key="1">
    <source>
        <dbReference type="EMBL" id="RAK85826.1"/>
    </source>
</evidence>
<accession>A0ACD1I753</accession>
<evidence type="ECO:0000313" key="2">
    <source>
        <dbReference type="Proteomes" id="UP000249748"/>
    </source>
</evidence>
<sequence length="97" mass="10795">MRRGFTSAARALLQFLWNGTSAHPEYETMLTDKLRKNSKLSKADKVEFAGGPHTSPADPKLRASGQIYEGANRLTSVHIYDDGTVTYSKKSYNDAQE</sequence>
<protein>
    <submittedName>
        <fullName evidence="1">Uncharacterized protein</fullName>
    </submittedName>
</protein>
<dbReference type="Proteomes" id="UP000249748">
    <property type="component" value="Unassembled WGS sequence"/>
</dbReference>
<name>A0ACD1I753_9EURO</name>